<gene>
    <name evidence="1" type="ORF">CEP68_12815</name>
</gene>
<dbReference type="SUPFAM" id="SSF102588">
    <property type="entry name" value="LmbE-like"/>
    <property type="match status" value="1"/>
</dbReference>
<dbReference type="AlphaFoldDB" id="A0A1Z3UAL5"/>
<evidence type="ECO:0000313" key="1">
    <source>
        <dbReference type="EMBL" id="ASE40308.1"/>
    </source>
</evidence>
<dbReference type="RefSeq" id="WP_084375272.1">
    <property type="nucleotide sequence ID" value="NZ_CP022048.2"/>
</dbReference>
<accession>A0A1Z3UAL5</accession>
<dbReference type="EMBL" id="CP022048">
    <property type="protein sequence ID" value="ASE40308.1"/>
    <property type="molecule type" value="Genomic_DNA"/>
</dbReference>
<sequence length="235" mass="25119">MVSEKTGRLATLALESSPWRSARWLVIAPHADDETLGAGALVHQAAKAERLAGVVILTDGAGSHDHSDAAARARLIRTRRLEAGRAVRRLAGDAAAPPVFLDWPDAQPASPGSIAFDATARRLAALCRERRVDAIAVTGPDDPHCDHQAAAQLAKHAASMARRPLAVFDYVVWGAAPSGAKLRITTRPLRAGLRAYALSAHQSQLTPMFGPGFRLETQRGLRAASDTLYRRDAYG</sequence>
<name>A0A1Z3UAL5_BREVE</name>
<organism evidence="1 2">
    <name type="scientific">Brevundimonas vesicularis</name>
    <name type="common">Pseudomonas vesicularis</name>
    <dbReference type="NCBI Taxonomy" id="41276"/>
    <lineage>
        <taxon>Bacteria</taxon>
        <taxon>Pseudomonadati</taxon>
        <taxon>Pseudomonadota</taxon>
        <taxon>Alphaproteobacteria</taxon>
        <taxon>Caulobacterales</taxon>
        <taxon>Caulobacteraceae</taxon>
        <taxon>Brevundimonas</taxon>
    </lineage>
</organism>
<dbReference type="InterPro" id="IPR024078">
    <property type="entry name" value="LmbE-like_dom_sf"/>
</dbReference>
<dbReference type="InterPro" id="IPR003737">
    <property type="entry name" value="GlcNAc_PI_deacetylase-related"/>
</dbReference>
<dbReference type="Gene3D" id="3.40.50.10320">
    <property type="entry name" value="LmbE-like"/>
    <property type="match status" value="1"/>
</dbReference>
<dbReference type="Pfam" id="PF02585">
    <property type="entry name" value="PIG-L"/>
    <property type="match status" value="1"/>
</dbReference>
<dbReference type="GeneID" id="34014052"/>
<dbReference type="KEGG" id="bvc:CEP68_12815"/>
<proteinExistence type="predicted"/>
<reference evidence="2" key="1">
    <citation type="submission" date="2017-06" db="EMBL/GenBank/DDBJ databases">
        <title>FDA dAtabase for Regulatory Grade micrObial Sequences (FDA-ARGOS): Supporting development and validation of Infectious Disease Dx tests.</title>
        <authorList>
            <person name="Minogue T."/>
            <person name="Wolcott M."/>
            <person name="Wasieloski L."/>
            <person name="Aguilar W."/>
            <person name="Moore D."/>
            <person name="Tallon L."/>
            <person name="Sadzewicz L."/>
            <person name="Sengamalay N."/>
            <person name="Ott S."/>
            <person name="Godinez A."/>
            <person name="Nagaraj S."/>
            <person name="Nadendla S."/>
            <person name="Geyer C."/>
            <person name="Sichtig H."/>
        </authorList>
    </citation>
    <scope>NUCLEOTIDE SEQUENCE [LARGE SCALE GENOMIC DNA]</scope>
    <source>
        <strain evidence="2">FDAARGOS_289</strain>
    </source>
</reference>
<dbReference type="Proteomes" id="UP000197050">
    <property type="component" value="Chromosome"/>
</dbReference>
<evidence type="ECO:0000313" key="2">
    <source>
        <dbReference type="Proteomes" id="UP000197050"/>
    </source>
</evidence>
<protein>
    <submittedName>
        <fullName evidence="1">PIG-L family deacetylase</fullName>
    </submittedName>
</protein>